<evidence type="ECO:0000313" key="2">
    <source>
        <dbReference type="EMBL" id="KKN47285.1"/>
    </source>
</evidence>
<dbReference type="EMBL" id="LAZR01001284">
    <property type="protein sequence ID" value="KKN47285.1"/>
    <property type="molecule type" value="Genomic_DNA"/>
</dbReference>
<accession>A0A0F9QSR5</accession>
<feature type="domain" description="NADAR" evidence="1">
    <location>
        <begin position="2"/>
        <end position="64"/>
    </location>
</feature>
<dbReference type="InterPro" id="IPR012816">
    <property type="entry name" value="NADAR"/>
</dbReference>
<proteinExistence type="predicted"/>
<dbReference type="Gene3D" id="1.10.357.40">
    <property type="entry name" value="YbiA-like"/>
    <property type="match status" value="1"/>
</dbReference>
<feature type="non-terminal residue" evidence="2">
    <location>
        <position position="1"/>
    </location>
</feature>
<evidence type="ECO:0000259" key="1">
    <source>
        <dbReference type="Pfam" id="PF08719"/>
    </source>
</evidence>
<dbReference type="CDD" id="cd15457">
    <property type="entry name" value="NADAR"/>
    <property type="match status" value="1"/>
</dbReference>
<dbReference type="Pfam" id="PF08719">
    <property type="entry name" value="NADAR"/>
    <property type="match status" value="1"/>
</dbReference>
<reference evidence="2" key="1">
    <citation type="journal article" date="2015" name="Nature">
        <title>Complex archaea that bridge the gap between prokaryotes and eukaryotes.</title>
        <authorList>
            <person name="Spang A."/>
            <person name="Saw J.H."/>
            <person name="Jorgensen S.L."/>
            <person name="Zaremba-Niedzwiedzka K."/>
            <person name="Martijn J."/>
            <person name="Lind A.E."/>
            <person name="van Eijk R."/>
            <person name="Schleper C."/>
            <person name="Guy L."/>
            <person name="Ettema T.J."/>
        </authorList>
    </citation>
    <scope>NUCLEOTIDE SEQUENCE</scope>
</reference>
<name>A0A0F9QSR5_9ZZZZ</name>
<organism evidence="2">
    <name type="scientific">marine sediment metagenome</name>
    <dbReference type="NCBI Taxonomy" id="412755"/>
    <lineage>
        <taxon>unclassified sequences</taxon>
        <taxon>metagenomes</taxon>
        <taxon>ecological metagenomes</taxon>
    </lineage>
</organism>
<sequence>KVERMYEVLKIKFSNDELKQKLLATGNSILIENSKSDSFWGIGKKEKRKNMLGNLLMKVRGELKALSKSKKVE</sequence>
<gene>
    <name evidence="2" type="ORF">LCGC14_0664360</name>
</gene>
<dbReference type="AlphaFoldDB" id="A0A0F9QSR5"/>
<dbReference type="InterPro" id="IPR037238">
    <property type="entry name" value="YbiA-like_sf"/>
</dbReference>
<comment type="caution">
    <text evidence="2">The sequence shown here is derived from an EMBL/GenBank/DDBJ whole genome shotgun (WGS) entry which is preliminary data.</text>
</comment>
<dbReference type="SUPFAM" id="SSF143990">
    <property type="entry name" value="YbiA-like"/>
    <property type="match status" value="1"/>
</dbReference>
<protein>
    <recommendedName>
        <fullName evidence="1">NADAR domain-containing protein</fullName>
    </recommendedName>
</protein>